<dbReference type="AlphaFoldDB" id="A0A2T2WMI3"/>
<evidence type="ECO:0000313" key="1">
    <source>
        <dbReference type="EMBL" id="PSR23448.1"/>
    </source>
</evidence>
<evidence type="ECO:0000313" key="2">
    <source>
        <dbReference type="Proteomes" id="UP000242699"/>
    </source>
</evidence>
<accession>A0A2T2WMI3</accession>
<dbReference type="EMBL" id="PXYT01000093">
    <property type="protein sequence ID" value="PSR23448.1"/>
    <property type="molecule type" value="Genomic_DNA"/>
</dbReference>
<proteinExistence type="predicted"/>
<organism evidence="1 2">
    <name type="scientific">Sulfobacillus benefaciens</name>
    <dbReference type="NCBI Taxonomy" id="453960"/>
    <lineage>
        <taxon>Bacteria</taxon>
        <taxon>Bacillati</taxon>
        <taxon>Bacillota</taxon>
        <taxon>Clostridia</taxon>
        <taxon>Eubacteriales</taxon>
        <taxon>Clostridiales Family XVII. Incertae Sedis</taxon>
        <taxon>Sulfobacillus</taxon>
    </lineage>
</organism>
<comment type="caution">
    <text evidence="1">The sequence shown here is derived from an EMBL/GenBank/DDBJ whole genome shotgun (WGS) entry which is preliminary data.</text>
</comment>
<reference evidence="1 2" key="1">
    <citation type="journal article" date="2014" name="BMC Genomics">
        <title>Comparison of environmental and isolate Sulfobacillus genomes reveals diverse carbon, sulfur, nitrogen, and hydrogen metabolisms.</title>
        <authorList>
            <person name="Justice N.B."/>
            <person name="Norman A."/>
            <person name="Brown C.T."/>
            <person name="Singh A."/>
            <person name="Thomas B.C."/>
            <person name="Banfield J.F."/>
        </authorList>
    </citation>
    <scope>NUCLEOTIDE SEQUENCE [LARGE SCALE GENOMIC DNA]</scope>
    <source>
        <strain evidence="1">AMDSBA1</strain>
    </source>
</reference>
<dbReference type="Proteomes" id="UP000242699">
    <property type="component" value="Unassembled WGS sequence"/>
</dbReference>
<sequence length="239" mass="27070">MKNIAILTASQAFTYPADQIRLSFLSMSAVQNIIQHTFQFRTSAITTPPSTFGPVELTNPPGLVYEWGEWSAEDVAFPIRLLTIDQRRVVWQIAGSHTEHIEGLMNQLLAVCSATITEDGTTALGAWDKTQWYSELSFTLEVGIEAWKRTMPILQLIDDALYSVIPASQRTFPSINVFNYRGDETFPGEYRPWHGSKFNLTLRQGTTIDEQTFYSAAPLKTRDHIALIEKIEEYLQNGF</sequence>
<protein>
    <submittedName>
        <fullName evidence="1">Uncharacterized protein</fullName>
    </submittedName>
</protein>
<name>A0A2T2WMI3_9FIRM</name>
<gene>
    <name evidence="1" type="ORF">C7B43_20015</name>
</gene>